<comment type="similarity">
    <text evidence="1">Belongs to the LytR/CpsA/Psr (LCP) family.</text>
</comment>
<evidence type="ECO:0000256" key="5">
    <source>
        <dbReference type="SAM" id="SignalP"/>
    </source>
</evidence>
<dbReference type="PANTHER" id="PTHR33392">
    <property type="entry name" value="POLYISOPRENYL-TEICHOIC ACID--PEPTIDOGLYCAN TEICHOIC ACID TRANSFERASE TAGU"/>
    <property type="match status" value="1"/>
</dbReference>
<name>A0A1I2L4D0_9BACI</name>
<dbReference type="Gene3D" id="3.40.630.190">
    <property type="entry name" value="LCP protein"/>
    <property type="match status" value="1"/>
</dbReference>
<feature type="chain" id="PRO_5039170723" evidence="5">
    <location>
        <begin position="24"/>
        <end position="312"/>
    </location>
</feature>
<evidence type="ECO:0000313" key="7">
    <source>
        <dbReference type="EMBL" id="SFF73408.1"/>
    </source>
</evidence>
<sequence length="312" mass="35785">MKKVKWKKLLLIFLTCICVTTVAAGSYGWKIVTSTFADIQEDIDRKETEKRLEGINFKEKDPLSVLLMGIDEPGSKQDTNQRADALILLTVNPKKKSTHMVSIPRDTYTEIIGRGEKDKINHSFAFGGTKMTVRTVENFLNTPVDYFIRLDMKGLEDMINAVDGVKVNNHLGFTYRRDEFKKGIIHLNGDEAVNYSRMRHKDPRGDLGRQKRQRKVIKGIMDKGTSLTSITRHKEILEVVGDHVRTNLSLEEIWNIQSNYKNALETVNQHEISGKDGNMDNTYYYLPDKEKLQTLSKTLRKHLELKKDKNGA</sequence>
<dbReference type="GO" id="GO:0071555">
    <property type="term" value="P:cell wall organization"/>
    <property type="evidence" value="ECO:0007669"/>
    <property type="project" value="UniProtKB-KW"/>
</dbReference>
<reference evidence="8" key="1">
    <citation type="submission" date="2016-10" db="EMBL/GenBank/DDBJ databases">
        <authorList>
            <person name="Varghese N."/>
            <person name="Submissions S."/>
        </authorList>
    </citation>
    <scope>NUCLEOTIDE SEQUENCE [LARGE SCALE GENOMIC DNA]</scope>
    <source>
        <strain evidence="8">FP5</strain>
    </source>
</reference>
<dbReference type="Pfam" id="PF03816">
    <property type="entry name" value="LytR_cpsA_psr"/>
    <property type="match status" value="1"/>
</dbReference>
<evidence type="ECO:0000313" key="8">
    <source>
        <dbReference type="Proteomes" id="UP000198897"/>
    </source>
</evidence>
<feature type="domain" description="Cell envelope-related transcriptional attenuator" evidence="6">
    <location>
        <begin position="82"/>
        <end position="223"/>
    </location>
</feature>
<keyword evidence="4" id="KW-1133">Transmembrane helix</keyword>
<evidence type="ECO:0000256" key="4">
    <source>
        <dbReference type="ARBA" id="ARBA00022989"/>
    </source>
</evidence>
<organism evidence="7 8">
    <name type="scientific">Halobacillus alkaliphilus</name>
    <dbReference type="NCBI Taxonomy" id="396056"/>
    <lineage>
        <taxon>Bacteria</taxon>
        <taxon>Bacillati</taxon>
        <taxon>Bacillota</taxon>
        <taxon>Bacilli</taxon>
        <taxon>Bacillales</taxon>
        <taxon>Bacillaceae</taxon>
        <taxon>Halobacillus</taxon>
    </lineage>
</organism>
<keyword evidence="8" id="KW-1185">Reference proteome</keyword>
<evidence type="ECO:0000256" key="1">
    <source>
        <dbReference type="ARBA" id="ARBA00006068"/>
    </source>
</evidence>
<dbReference type="EMBL" id="FOOG01000007">
    <property type="protein sequence ID" value="SFF73408.1"/>
    <property type="molecule type" value="Genomic_DNA"/>
</dbReference>
<feature type="signal peptide" evidence="5">
    <location>
        <begin position="1"/>
        <end position="23"/>
    </location>
</feature>
<evidence type="ECO:0000256" key="3">
    <source>
        <dbReference type="ARBA" id="ARBA00022968"/>
    </source>
</evidence>
<keyword evidence="5" id="KW-0732">Signal</keyword>
<dbReference type="AlphaFoldDB" id="A0A1I2L4D0"/>
<evidence type="ECO:0000259" key="6">
    <source>
        <dbReference type="Pfam" id="PF03816"/>
    </source>
</evidence>
<keyword evidence="3" id="KW-0735">Signal-anchor</keyword>
<accession>A0A1I2L4D0</accession>
<gene>
    <name evidence="7" type="ORF">SAMN05216353_10768</name>
</gene>
<keyword evidence="4" id="KW-0472">Membrane</keyword>
<keyword evidence="2" id="KW-0812">Transmembrane</keyword>
<dbReference type="Proteomes" id="UP000198897">
    <property type="component" value="Unassembled WGS sequence"/>
</dbReference>
<proteinExistence type="inferred from homology"/>
<dbReference type="PANTHER" id="PTHR33392:SF6">
    <property type="entry name" value="POLYISOPRENYL-TEICHOIC ACID--PEPTIDOGLYCAN TEICHOIC ACID TRANSFERASE TAGU"/>
    <property type="match status" value="1"/>
</dbReference>
<dbReference type="RefSeq" id="WP_245755961.1">
    <property type="nucleotide sequence ID" value="NZ_FOOG01000007.1"/>
</dbReference>
<dbReference type="InterPro" id="IPR004474">
    <property type="entry name" value="LytR_CpsA_psr"/>
</dbReference>
<dbReference type="InterPro" id="IPR050922">
    <property type="entry name" value="LytR/CpsA/Psr_CW_biosynth"/>
</dbReference>
<evidence type="ECO:0000256" key="2">
    <source>
        <dbReference type="ARBA" id="ARBA00022692"/>
    </source>
</evidence>
<protein>
    <submittedName>
        <fullName evidence="7">Transcriptional attenuator, LytR family</fullName>
    </submittedName>
</protein>
<dbReference type="NCBIfam" id="TIGR00350">
    <property type="entry name" value="lytR_cpsA_psr"/>
    <property type="match status" value="1"/>
</dbReference>